<reference evidence="1 2" key="1">
    <citation type="journal article" date="2013" name="PLoS Genet.">
        <title>The genome and development-dependent transcriptomes of Pyronema confluens: a window into fungal evolution.</title>
        <authorList>
            <person name="Traeger S."/>
            <person name="Altegoer F."/>
            <person name="Freitag M."/>
            <person name="Gabaldon T."/>
            <person name="Kempken F."/>
            <person name="Kumar A."/>
            <person name="Marcet-Houben M."/>
            <person name="Poggeler S."/>
            <person name="Stajich J.E."/>
            <person name="Nowrousian M."/>
        </authorList>
    </citation>
    <scope>NUCLEOTIDE SEQUENCE [LARGE SCALE GENOMIC DNA]</scope>
    <source>
        <strain evidence="2">CBS 100304</strain>
        <tissue evidence="1">Vegetative mycelium</tissue>
    </source>
</reference>
<proteinExistence type="predicted"/>
<dbReference type="AlphaFoldDB" id="U4LCL6"/>
<name>U4LCL6_PYROM</name>
<evidence type="ECO:0000313" key="2">
    <source>
        <dbReference type="Proteomes" id="UP000018144"/>
    </source>
</evidence>
<keyword evidence="2" id="KW-1185">Reference proteome</keyword>
<sequence length="28" mass="3124">MRVKALTVRAQAEDGFGFKFKISLCHGI</sequence>
<dbReference type="Proteomes" id="UP000018144">
    <property type="component" value="Unassembled WGS sequence"/>
</dbReference>
<dbReference type="EMBL" id="HF935400">
    <property type="protein sequence ID" value="CCX08236.1"/>
    <property type="molecule type" value="Genomic_DNA"/>
</dbReference>
<organism evidence="1 2">
    <name type="scientific">Pyronema omphalodes (strain CBS 100304)</name>
    <name type="common">Pyronema confluens</name>
    <dbReference type="NCBI Taxonomy" id="1076935"/>
    <lineage>
        <taxon>Eukaryota</taxon>
        <taxon>Fungi</taxon>
        <taxon>Dikarya</taxon>
        <taxon>Ascomycota</taxon>
        <taxon>Pezizomycotina</taxon>
        <taxon>Pezizomycetes</taxon>
        <taxon>Pezizales</taxon>
        <taxon>Pyronemataceae</taxon>
        <taxon>Pyronema</taxon>
    </lineage>
</organism>
<accession>U4LCL6</accession>
<evidence type="ECO:0000313" key="1">
    <source>
        <dbReference type="EMBL" id="CCX08236.1"/>
    </source>
</evidence>
<protein>
    <submittedName>
        <fullName evidence="1">Uncharacterized protein</fullName>
    </submittedName>
</protein>
<gene>
    <name evidence="1" type="ORF">PCON_07825</name>
</gene>